<feature type="compositionally biased region" description="Low complexity" evidence="2">
    <location>
        <begin position="291"/>
        <end position="309"/>
    </location>
</feature>
<dbReference type="PANTHER" id="PTHR44360:SF1">
    <property type="entry name" value="DNAJ HOMOLOG SUBFAMILY B MEMBER 9"/>
    <property type="match status" value="1"/>
</dbReference>
<dbReference type="PANTHER" id="PTHR44360">
    <property type="entry name" value="DNAJ HOMOLOG SUBFAMILY B MEMBER 9"/>
    <property type="match status" value="1"/>
</dbReference>
<reference evidence="4 5" key="1">
    <citation type="submission" date="2024-01" db="EMBL/GenBank/DDBJ databases">
        <authorList>
            <person name="Allen C."/>
            <person name="Tagirdzhanova G."/>
        </authorList>
    </citation>
    <scope>NUCLEOTIDE SEQUENCE [LARGE SCALE GENOMIC DNA]</scope>
    <source>
        <strain evidence="4 5">CBS 573.63</strain>
    </source>
</reference>
<dbReference type="SUPFAM" id="SSF46565">
    <property type="entry name" value="Chaperone J-domain"/>
    <property type="match status" value="1"/>
</dbReference>
<feature type="domain" description="J" evidence="3">
    <location>
        <begin position="6"/>
        <end position="71"/>
    </location>
</feature>
<feature type="region of interest" description="Disordered" evidence="2">
    <location>
        <begin position="170"/>
        <end position="231"/>
    </location>
</feature>
<keyword evidence="5" id="KW-1185">Reference proteome</keyword>
<feature type="compositionally biased region" description="Polar residues" evidence="2">
    <location>
        <begin position="84"/>
        <end position="97"/>
    </location>
</feature>
<dbReference type="InterPro" id="IPR051948">
    <property type="entry name" value="Hsp70_co-chaperone_J-domain"/>
</dbReference>
<keyword evidence="1" id="KW-0143">Chaperone</keyword>
<comment type="caution">
    <text evidence="4">The sequence shown here is derived from an EMBL/GenBank/DDBJ whole genome shotgun (WGS) entry which is preliminary data.</text>
</comment>
<dbReference type="Proteomes" id="UP001642501">
    <property type="component" value="Unassembled WGS sequence"/>
</dbReference>
<protein>
    <recommendedName>
        <fullName evidence="3">J domain-containing protein</fullName>
    </recommendedName>
</protein>
<dbReference type="CDD" id="cd06257">
    <property type="entry name" value="DnaJ"/>
    <property type="match status" value="1"/>
</dbReference>
<dbReference type="Pfam" id="PF00226">
    <property type="entry name" value="DnaJ"/>
    <property type="match status" value="1"/>
</dbReference>
<evidence type="ECO:0000259" key="3">
    <source>
        <dbReference type="PROSITE" id="PS50076"/>
    </source>
</evidence>
<dbReference type="InterPro" id="IPR036869">
    <property type="entry name" value="J_dom_sf"/>
</dbReference>
<dbReference type="SMART" id="SM00271">
    <property type="entry name" value="DnaJ"/>
    <property type="match status" value="1"/>
</dbReference>
<feature type="compositionally biased region" description="Low complexity" evidence="2">
    <location>
        <begin position="193"/>
        <end position="217"/>
    </location>
</feature>
<dbReference type="PROSITE" id="PS50076">
    <property type="entry name" value="DNAJ_2"/>
    <property type="match status" value="1"/>
</dbReference>
<name>A0ABP0DTN8_9PEZI</name>
<proteinExistence type="predicted"/>
<evidence type="ECO:0000313" key="5">
    <source>
        <dbReference type="Proteomes" id="UP001642501"/>
    </source>
</evidence>
<accession>A0ABP0DTN8</accession>
<sequence length="315" mass="34989">MVAETALYERLGVTHDATGDQIRRSYRQAALLWHPDRNRDDPEAADKFKACLEAYEILSNPQQRLLYDTYGFGGVQRTAEAPAQATQSRQAQPSAGNRTARHPRRPDGFFFDEDDFFSFFPQNLHTHAQTQRSSGGGGGQPSGFATSWSFSTSSSYGADGSYTTQYHSWNSRDGHRSGQSSGTFGPDGARMVSSNGSNHGNHGNPPLQQRQQQQQQQSSLYSDSHRHRAARGENCQHPAQNMQSMLNPIHSDLHTDNSNPYELFGHRAGGFGNLFDHMASGFPSLFPDRLFGQPGFNQGSSSNGSQQPNRQYRQR</sequence>
<feature type="region of interest" description="Disordered" evidence="2">
    <location>
        <begin position="78"/>
        <end position="107"/>
    </location>
</feature>
<dbReference type="EMBL" id="CAWUOM010000071">
    <property type="protein sequence ID" value="CAK7270347.1"/>
    <property type="molecule type" value="Genomic_DNA"/>
</dbReference>
<evidence type="ECO:0000313" key="4">
    <source>
        <dbReference type="EMBL" id="CAK7270347.1"/>
    </source>
</evidence>
<evidence type="ECO:0000256" key="2">
    <source>
        <dbReference type="SAM" id="MobiDB-lite"/>
    </source>
</evidence>
<organism evidence="4 5">
    <name type="scientific">Sporothrix epigloea</name>
    <dbReference type="NCBI Taxonomy" id="1892477"/>
    <lineage>
        <taxon>Eukaryota</taxon>
        <taxon>Fungi</taxon>
        <taxon>Dikarya</taxon>
        <taxon>Ascomycota</taxon>
        <taxon>Pezizomycotina</taxon>
        <taxon>Sordariomycetes</taxon>
        <taxon>Sordariomycetidae</taxon>
        <taxon>Ophiostomatales</taxon>
        <taxon>Ophiostomataceae</taxon>
        <taxon>Sporothrix</taxon>
    </lineage>
</organism>
<dbReference type="InterPro" id="IPR001623">
    <property type="entry name" value="DnaJ_domain"/>
</dbReference>
<feature type="region of interest" description="Disordered" evidence="2">
    <location>
        <begin position="290"/>
        <end position="315"/>
    </location>
</feature>
<gene>
    <name evidence="4" type="ORF">SEPCBS57363_004057</name>
</gene>
<feature type="region of interest" description="Disordered" evidence="2">
    <location>
        <begin position="127"/>
        <end position="146"/>
    </location>
</feature>
<dbReference type="Gene3D" id="1.10.287.110">
    <property type="entry name" value="DnaJ domain"/>
    <property type="match status" value="1"/>
</dbReference>
<dbReference type="PRINTS" id="PR00625">
    <property type="entry name" value="JDOMAIN"/>
</dbReference>
<evidence type="ECO:0000256" key="1">
    <source>
        <dbReference type="ARBA" id="ARBA00023186"/>
    </source>
</evidence>